<organism evidence="4">
    <name type="scientific">Lygus hesperus</name>
    <name type="common">Western plant bug</name>
    <dbReference type="NCBI Taxonomy" id="30085"/>
    <lineage>
        <taxon>Eukaryota</taxon>
        <taxon>Metazoa</taxon>
        <taxon>Ecdysozoa</taxon>
        <taxon>Arthropoda</taxon>
        <taxon>Hexapoda</taxon>
        <taxon>Insecta</taxon>
        <taxon>Pterygota</taxon>
        <taxon>Neoptera</taxon>
        <taxon>Paraneoptera</taxon>
        <taxon>Hemiptera</taxon>
        <taxon>Heteroptera</taxon>
        <taxon>Panheteroptera</taxon>
        <taxon>Cimicomorpha</taxon>
        <taxon>Miridae</taxon>
        <taxon>Mirini</taxon>
        <taxon>Lygus</taxon>
    </lineage>
</organism>
<dbReference type="EMBL" id="GDHC01007409">
    <property type="protein sequence ID" value="JAQ11220.1"/>
    <property type="molecule type" value="Transcribed_RNA"/>
</dbReference>
<dbReference type="Gene3D" id="4.10.60.10">
    <property type="entry name" value="Zinc finger, CCHC-type"/>
    <property type="match status" value="1"/>
</dbReference>
<feature type="compositionally biased region" description="Pro residues" evidence="2">
    <location>
        <begin position="379"/>
        <end position="388"/>
    </location>
</feature>
<keyword evidence="1" id="KW-0863">Zinc-finger</keyword>
<dbReference type="PROSITE" id="PS50158">
    <property type="entry name" value="ZF_CCHC"/>
    <property type="match status" value="1"/>
</dbReference>
<evidence type="ECO:0000256" key="1">
    <source>
        <dbReference type="PROSITE-ProRule" id="PRU00047"/>
    </source>
</evidence>
<keyword evidence="1" id="KW-0862">Zinc</keyword>
<keyword evidence="1" id="KW-0479">Metal-binding</keyword>
<feature type="region of interest" description="Disordered" evidence="2">
    <location>
        <begin position="324"/>
        <end position="388"/>
    </location>
</feature>
<dbReference type="GO" id="GO:0003676">
    <property type="term" value="F:nucleic acid binding"/>
    <property type="evidence" value="ECO:0007669"/>
    <property type="project" value="InterPro"/>
</dbReference>
<reference evidence="4" key="1">
    <citation type="journal article" date="2016" name="Gigascience">
        <title>De novo construction of an expanded transcriptome assembly for the western tarnished plant bug, Lygus hesperus.</title>
        <authorList>
            <person name="Tassone E.E."/>
            <person name="Geib S.M."/>
            <person name="Hall B."/>
            <person name="Fabrick J.A."/>
            <person name="Brent C.S."/>
            <person name="Hull J.J."/>
        </authorList>
    </citation>
    <scope>NUCLEOTIDE SEQUENCE</scope>
</reference>
<dbReference type="SUPFAM" id="SSF57756">
    <property type="entry name" value="Retrovirus zinc finger-like domains"/>
    <property type="match status" value="1"/>
</dbReference>
<feature type="region of interest" description="Disordered" evidence="2">
    <location>
        <begin position="1"/>
        <end position="48"/>
    </location>
</feature>
<protein>
    <recommendedName>
        <fullName evidence="3">CCHC-type domain-containing protein</fullName>
    </recommendedName>
</protein>
<dbReference type="InterPro" id="IPR036875">
    <property type="entry name" value="Znf_CCHC_sf"/>
</dbReference>
<sequence length="388" mass="42733">MDWYVDQQPSEEESGNEDGGYHLASPRPPSPSPPTTAPPSPSCSTPTSAFTYNPAELLQSLAGPMTSMVSEIVSKILPSTSQQPPVIQVTVPQPIVFPPFKPPRADPQLWLLAARAIAAQHPTATMNDFLPPLTTALQTEAASLWLANINPASLSVPEFFKQFDQRFGAVQTPIYKMFRAAISTDGNHERFLETHGPGFRALCHSLPPDELCNTMLTALMATRDKKLQKWALGRPTIVEEELVRQLKNMRLTAKTDVAAAPRQTSSNRQQLPKRPYPGPPSTLPPPPKRPSPANENAGRTQNPNSQAQCFHCNKMGHIAKHCYRNPRRRPSPRRFNAPHTSAGGRRPPSGHQMSTPAQQRPGGPPEKRVRHLAQSPLETPKPPIPRQQ</sequence>
<dbReference type="InterPro" id="IPR001878">
    <property type="entry name" value="Znf_CCHC"/>
</dbReference>
<proteinExistence type="predicted"/>
<evidence type="ECO:0000256" key="2">
    <source>
        <dbReference type="SAM" id="MobiDB-lite"/>
    </source>
</evidence>
<feature type="compositionally biased region" description="Polar residues" evidence="2">
    <location>
        <begin position="293"/>
        <end position="307"/>
    </location>
</feature>
<feature type="domain" description="CCHC-type" evidence="3">
    <location>
        <begin position="309"/>
        <end position="322"/>
    </location>
</feature>
<feature type="compositionally biased region" description="Pro residues" evidence="2">
    <location>
        <begin position="26"/>
        <end position="41"/>
    </location>
</feature>
<dbReference type="GO" id="GO:0008270">
    <property type="term" value="F:zinc ion binding"/>
    <property type="evidence" value="ECO:0007669"/>
    <property type="project" value="UniProtKB-KW"/>
</dbReference>
<accession>A0A146LXY5</accession>
<evidence type="ECO:0000313" key="4">
    <source>
        <dbReference type="EMBL" id="JAQ11220.1"/>
    </source>
</evidence>
<dbReference type="AlphaFoldDB" id="A0A146LXY5"/>
<feature type="compositionally biased region" description="Pro residues" evidence="2">
    <location>
        <begin position="274"/>
        <end position="290"/>
    </location>
</feature>
<name>A0A146LXY5_LYGHE</name>
<evidence type="ECO:0000259" key="3">
    <source>
        <dbReference type="PROSITE" id="PS50158"/>
    </source>
</evidence>
<feature type="region of interest" description="Disordered" evidence="2">
    <location>
        <begin position="253"/>
        <end position="307"/>
    </location>
</feature>
<gene>
    <name evidence="4" type="ORF">g.51137</name>
</gene>